<feature type="compositionally biased region" description="Polar residues" evidence="1">
    <location>
        <begin position="132"/>
        <end position="143"/>
    </location>
</feature>
<evidence type="ECO:0000259" key="2">
    <source>
        <dbReference type="PROSITE" id="PS50106"/>
    </source>
</evidence>
<dbReference type="InterPro" id="IPR036034">
    <property type="entry name" value="PDZ_sf"/>
</dbReference>
<name>A0AAN8ZWJ2_HALRR</name>
<dbReference type="SUPFAM" id="SSF50156">
    <property type="entry name" value="PDZ domain-like"/>
    <property type="match status" value="1"/>
</dbReference>
<dbReference type="PROSITE" id="PS50106">
    <property type="entry name" value="PDZ"/>
    <property type="match status" value="1"/>
</dbReference>
<accession>A0AAN8ZWJ2</accession>
<feature type="region of interest" description="Disordered" evidence="1">
    <location>
        <begin position="47"/>
        <end position="71"/>
    </location>
</feature>
<evidence type="ECO:0000256" key="1">
    <source>
        <dbReference type="SAM" id="MobiDB-lite"/>
    </source>
</evidence>
<dbReference type="Pfam" id="PF00595">
    <property type="entry name" value="PDZ"/>
    <property type="match status" value="1"/>
</dbReference>
<feature type="region of interest" description="Disordered" evidence="1">
    <location>
        <begin position="132"/>
        <end position="174"/>
    </location>
</feature>
<feature type="domain" description="PDZ" evidence="2">
    <location>
        <begin position="1"/>
        <end position="43"/>
    </location>
</feature>
<feature type="compositionally biased region" description="Low complexity" evidence="1">
    <location>
        <begin position="47"/>
        <end position="56"/>
    </location>
</feature>
<gene>
    <name evidence="3" type="ORF">SK128_021173</name>
</gene>
<reference evidence="3 4" key="1">
    <citation type="submission" date="2023-11" db="EMBL/GenBank/DDBJ databases">
        <title>Halocaridina rubra genome assembly.</title>
        <authorList>
            <person name="Smith C."/>
        </authorList>
    </citation>
    <scope>NUCLEOTIDE SEQUENCE [LARGE SCALE GENOMIC DNA]</scope>
    <source>
        <strain evidence="3">EP-1</strain>
        <tissue evidence="3">Whole</tissue>
    </source>
</reference>
<dbReference type="CDD" id="cd00136">
    <property type="entry name" value="PDZ_canonical"/>
    <property type="match status" value="1"/>
</dbReference>
<evidence type="ECO:0000313" key="4">
    <source>
        <dbReference type="Proteomes" id="UP001381693"/>
    </source>
</evidence>
<dbReference type="Proteomes" id="UP001381693">
    <property type="component" value="Unassembled WGS sequence"/>
</dbReference>
<proteinExistence type="predicted"/>
<dbReference type="EMBL" id="JAXCGZ010022736">
    <property type="protein sequence ID" value="KAK7025532.1"/>
    <property type="molecule type" value="Genomic_DNA"/>
</dbReference>
<sequence length="225" mass="23741">MREEGDRIVGINGRSVENLPYSGAVDLLREIEGEVTLLVSQLVVSSTSTTPTVKKPAPAPPTSSLVGSSQKKALGDNSALGTEYSAGGDLKVCSEKDCDDRGGPGCARVQAVGGARSFIREVRSGPVTVITVNTDSSATPRPQETSKTETSSTASAHTTPTHSGTLKQGHWAGLPPPWVPGESILVCRFPYRSPWPEMGATKKHFCRVKNTSVTNFVQKGAGQIH</sequence>
<feature type="compositionally biased region" description="Low complexity" evidence="1">
    <location>
        <begin position="148"/>
        <end position="165"/>
    </location>
</feature>
<organism evidence="3 4">
    <name type="scientific">Halocaridina rubra</name>
    <name type="common">Hawaiian red shrimp</name>
    <dbReference type="NCBI Taxonomy" id="373956"/>
    <lineage>
        <taxon>Eukaryota</taxon>
        <taxon>Metazoa</taxon>
        <taxon>Ecdysozoa</taxon>
        <taxon>Arthropoda</taxon>
        <taxon>Crustacea</taxon>
        <taxon>Multicrustacea</taxon>
        <taxon>Malacostraca</taxon>
        <taxon>Eumalacostraca</taxon>
        <taxon>Eucarida</taxon>
        <taxon>Decapoda</taxon>
        <taxon>Pleocyemata</taxon>
        <taxon>Caridea</taxon>
        <taxon>Atyoidea</taxon>
        <taxon>Atyidae</taxon>
        <taxon>Halocaridina</taxon>
    </lineage>
</organism>
<dbReference type="Gene3D" id="2.30.42.10">
    <property type="match status" value="1"/>
</dbReference>
<protein>
    <recommendedName>
        <fullName evidence="2">PDZ domain-containing protein</fullName>
    </recommendedName>
</protein>
<dbReference type="InterPro" id="IPR001478">
    <property type="entry name" value="PDZ"/>
</dbReference>
<dbReference type="AlphaFoldDB" id="A0AAN8ZWJ2"/>
<evidence type="ECO:0000313" key="3">
    <source>
        <dbReference type="EMBL" id="KAK7025532.1"/>
    </source>
</evidence>
<comment type="caution">
    <text evidence="3">The sequence shown here is derived from an EMBL/GenBank/DDBJ whole genome shotgun (WGS) entry which is preliminary data.</text>
</comment>
<keyword evidence="4" id="KW-1185">Reference proteome</keyword>